<organism evidence="3">
    <name type="scientific">Paenibacillus sp. BIHB 4019</name>
    <dbReference type="NCBI Taxonomy" id="1870819"/>
    <lineage>
        <taxon>Bacteria</taxon>
        <taxon>Bacillati</taxon>
        <taxon>Bacillota</taxon>
        <taxon>Bacilli</taxon>
        <taxon>Bacillales</taxon>
        <taxon>Paenibacillaceae</taxon>
        <taxon>Paenibacillus</taxon>
    </lineage>
</organism>
<dbReference type="Pfam" id="PF09580">
    <property type="entry name" value="Spore_YhcN_YlaJ"/>
    <property type="match status" value="2"/>
</dbReference>
<feature type="region of interest" description="Disordered" evidence="1">
    <location>
        <begin position="127"/>
        <end position="146"/>
    </location>
</feature>
<feature type="signal peptide" evidence="2">
    <location>
        <begin position="1"/>
        <end position="24"/>
    </location>
</feature>
<evidence type="ECO:0000313" key="3">
    <source>
        <dbReference type="EMBL" id="ANY68262.1"/>
    </source>
</evidence>
<dbReference type="InterPro" id="IPR019076">
    <property type="entry name" value="Spore_lipoprot_YhcN/YlaJ-like"/>
</dbReference>
<dbReference type="NCBIfam" id="TIGR02898">
    <property type="entry name" value="spore_YhcN_YlaJ"/>
    <property type="match status" value="1"/>
</dbReference>
<feature type="compositionally biased region" description="Polar residues" evidence="1">
    <location>
        <begin position="131"/>
        <end position="146"/>
    </location>
</feature>
<feature type="chain" id="PRO_5008535084" description="Sporulation protein" evidence="2">
    <location>
        <begin position="25"/>
        <end position="263"/>
    </location>
</feature>
<feature type="region of interest" description="Disordered" evidence="1">
    <location>
        <begin position="238"/>
        <end position="263"/>
    </location>
</feature>
<dbReference type="RefSeq" id="WP_172455554.1">
    <property type="nucleotide sequence ID" value="NZ_CP016808.1"/>
</dbReference>
<evidence type="ECO:0000256" key="2">
    <source>
        <dbReference type="SAM" id="SignalP"/>
    </source>
</evidence>
<dbReference type="GO" id="GO:0030435">
    <property type="term" value="P:sporulation resulting in formation of a cellular spore"/>
    <property type="evidence" value="ECO:0007669"/>
    <property type="project" value="InterPro"/>
</dbReference>
<reference evidence="3" key="1">
    <citation type="submission" date="2016-08" db="EMBL/GenBank/DDBJ databases">
        <title>Complete Genome Seqeunce of Paenibacillus sp. BIHB 4019 from tea rhizoplane.</title>
        <authorList>
            <person name="Thakur R."/>
            <person name="Swarnkar M.K."/>
            <person name="Gulati A."/>
        </authorList>
    </citation>
    <scope>NUCLEOTIDE SEQUENCE [LARGE SCALE GENOMIC DNA]</scope>
    <source>
        <strain evidence="3">BIHB4019</strain>
    </source>
</reference>
<accession>A0A1B2DKM5</accession>
<dbReference type="PROSITE" id="PS51257">
    <property type="entry name" value="PROKAR_LIPOPROTEIN"/>
    <property type="match status" value="1"/>
</dbReference>
<sequence length="263" mass="29584">MRKTNFLAVLSAGALLSAMLTGCAANQGDLGNKNIRTKMVREDANGNRILNDRFANDHMNEKNYVNGKSIRGNNIVGSHKNYKMEMSEEIAKRIANKHNVKSANVLLTDNNAYVAVSFEDNLKNGDKKLMSRTNSSYMGRDGSNYQRRMNTMSTGENALTHQIKAEIAKEVRKVKPGVDNVYVSANPDFVGRMTSYMTDVRNGHPIQGFLVEFNAMAERLFPANANKIETRGYDGDMNYRSMTDRTDRDNYTNAHRSSPMIYD</sequence>
<dbReference type="EMBL" id="CP016808">
    <property type="protein sequence ID" value="ANY68262.1"/>
    <property type="molecule type" value="Genomic_DNA"/>
</dbReference>
<evidence type="ECO:0000256" key="1">
    <source>
        <dbReference type="SAM" id="MobiDB-lite"/>
    </source>
</evidence>
<proteinExistence type="predicted"/>
<gene>
    <name evidence="3" type="ORF">BBD42_18605</name>
</gene>
<name>A0A1B2DKM5_9BACL</name>
<dbReference type="InterPro" id="IPR014247">
    <property type="entry name" value="Spore_lipoprot_YhcN/YlaJ"/>
</dbReference>
<evidence type="ECO:0008006" key="4">
    <source>
        <dbReference type="Google" id="ProtNLM"/>
    </source>
</evidence>
<protein>
    <recommendedName>
        <fullName evidence="4">Sporulation protein</fullName>
    </recommendedName>
</protein>
<keyword evidence="2" id="KW-0732">Signal</keyword>
<dbReference type="AlphaFoldDB" id="A0A1B2DKM5"/>